<dbReference type="OrthoDB" id="573092at2"/>
<name>A0A401FWL6_9BACT</name>
<evidence type="ECO:0000313" key="2">
    <source>
        <dbReference type="Proteomes" id="UP000288096"/>
    </source>
</evidence>
<organism evidence="1 2">
    <name type="scientific">Desulfonema ishimotonii</name>
    <dbReference type="NCBI Taxonomy" id="45657"/>
    <lineage>
        <taxon>Bacteria</taxon>
        <taxon>Pseudomonadati</taxon>
        <taxon>Thermodesulfobacteriota</taxon>
        <taxon>Desulfobacteria</taxon>
        <taxon>Desulfobacterales</taxon>
        <taxon>Desulfococcaceae</taxon>
        <taxon>Desulfonema</taxon>
    </lineage>
</organism>
<dbReference type="Proteomes" id="UP000288096">
    <property type="component" value="Unassembled WGS sequence"/>
</dbReference>
<dbReference type="InterPro" id="IPR038628">
    <property type="entry name" value="XkdM-like_sf"/>
</dbReference>
<evidence type="ECO:0000313" key="1">
    <source>
        <dbReference type="EMBL" id="GBC61356.1"/>
    </source>
</evidence>
<reference evidence="2" key="2">
    <citation type="submission" date="2019-01" db="EMBL/GenBank/DDBJ databases">
        <title>Genome sequence of Desulfonema ishimotonii strain Tokyo 01.</title>
        <authorList>
            <person name="Fukui M."/>
        </authorList>
    </citation>
    <scope>NUCLEOTIDE SEQUENCE [LARGE SCALE GENOMIC DNA]</scope>
    <source>
        <strain evidence="2">Tokyo 01</strain>
    </source>
</reference>
<accession>A0A401FWL6</accession>
<dbReference type="AlphaFoldDB" id="A0A401FWL6"/>
<keyword evidence="2" id="KW-1185">Reference proteome</keyword>
<gene>
    <name evidence="1" type="ORF">DENIS_2316</name>
</gene>
<dbReference type="RefSeq" id="WP_124328658.1">
    <property type="nucleotide sequence ID" value="NZ_BEXT01000001.1"/>
</dbReference>
<reference evidence="2" key="1">
    <citation type="submission" date="2017-11" db="EMBL/GenBank/DDBJ databases">
        <authorList>
            <person name="Watanabe M."/>
            <person name="Kojima H."/>
        </authorList>
    </citation>
    <scope>NUCLEOTIDE SEQUENCE [LARGE SCALE GENOMIC DNA]</scope>
    <source>
        <strain evidence="2">Tokyo 01</strain>
    </source>
</reference>
<dbReference type="Gene3D" id="2.30.110.40">
    <property type="entry name" value="Phage tail tube protein"/>
    <property type="match status" value="1"/>
</dbReference>
<dbReference type="EMBL" id="BEXT01000001">
    <property type="protein sequence ID" value="GBC61356.1"/>
    <property type="molecule type" value="Genomic_DNA"/>
</dbReference>
<proteinExistence type="predicted"/>
<comment type="caution">
    <text evidence="1">The sequence shown here is derived from an EMBL/GenBank/DDBJ whole genome shotgun (WGS) entry which is preliminary data.</text>
</comment>
<sequence length="164" mass="17782">MANTNVFRGSDAAILLSVDQTAEGSLAEGIINDYALTPVGRATGVEVRVETDLKAFHELGQRYPTELRPGNVNITGYMDRAKINGALLRLLLGEAASSRPPGTWVQPSFNIVLDLANPALEGVSSTVTLHGVRFSNWSYAIPEDDFVMEKAEFMALWVSVEDKG</sequence>
<protein>
    <submittedName>
        <fullName evidence="1">Uncharacterized protein</fullName>
    </submittedName>
</protein>